<dbReference type="Proteomes" id="UP000094455">
    <property type="component" value="Unassembled WGS sequence"/>
</dbReference>
<dbReference type="PANTHER" id="PTHR10536">
    <property type="entry name" value="DNA PRIMASE SMALL SUBUNIT"/>
    <property type="match status" value="1"/>
</dbReference>
<evidence type="ECO:0000313" key="13">
    <source>
        <dbReference type="Proteomes" id="UP000094455"/>
    </source>
</evidence>
<dbReference type="Gene3D" id="3.90.920.10">
    <property type="entry name" value="DNA primase, PRIM domain"/>
    <property type="match status" value="1"/>
</dbReference>
<dbReference type="SUPFAM" id="SSF56747">
    <property type="entry name" value="Prim-pol domain"/>
    <property type="match status" value="1"/>
</dbReference>
<evidence type="ECO:0000256" key="7">
    <source>
        <dbReference type="ARBA" id="ARBA00022723"/>
    </source>
</evidence>
<protein>
    <recommendedName>
        <fullName evidence="10">DNA primase</fullName>
        <ecNumber evidence="10">2.7.7.-</ecNumber>
    </recommendedName>
</protein>
<name>A0A1E3NJ44_9ASCO</name>
<dbReference type="GO" id="GO:0003899">
    <property type="term" value="F:DNA-directed RNA polymerase activity"/>
    <property type="evidence" value="ECO:0007669"/>
    <property type="project" value="EnsemblFungi"/>
</dbReference>
<dbReference type="EMBL" id="KV454004">
    <property type="protein sequence ID" value="ODQ46130.1"/>
    <property type="molecule type" value="Genomic_DNA"/>
</dbReference>
<organism evidence="12 13">
    <name type="scientific">Pichia membranifaciens NRRL Y-2026</name>
    <dbReference type="NCBI Taxonomy" id="763406"/>
    <lineage>
        <taxon>Eukaryota</taxon>
        <taxon>Fungi</taxon>
        <taxon>Dikarya</taxon>
        <taxon>Ascomycota</taxon>
        <taxon>Saccharomycotina</taxon>
        <taxon>Pichiomycetes</taxon>
        <taxon>Pichiales</taxon>
        <taxon>Pichiaceae</taxon>
        <taxon>Pichia</taxon>
    </lineage>
</organism>
<keyword evidence="13" id="KW-1185">Reference proteome</keyword>
<keyword evidence="9" id="KW-0804">Transcription</keyword>
<keyword evidence="8" id="KW-0862">Zinc</keyword>
<gene>
    <name evidence="12" type="ORF">PICMEDRAFT_35390</name>
</gene>
<evidence type="ECO:0000256" key="10">
    <source>
        <dbReference type="RuleBase" id="RU003514"/>
    </source>
</evidence>
<dbReference type="STRING" id="763406.A0A1E3NJ44"/>
<evidence type="ECO:0000256" key="1">
    <source>
        <dbReference type="ARBA" id="ARBA00009762"/>
    </source>
</evidence>
<dbReference type="NCBIfam" id="TIGR00335">
    <property type="entry name" value="primase_sml"/>
    <property type="match status" value="1"/>
</dbReference>
<evidence type="ECO:0000256" key="4">
    <source>
        <dbReference type="ARBA" id="ARBA00022679"/>
    </source>
</evidence>
<evidence type="ECO:0000256" key="6">
    <source>
        <dbReference type="ARBA" id="ARBA00022705"/>
    </source>
</evidence>
<keyword evidence="6 10" id="KW-0235">DNA replication</keyword>
<evidence type="ECO:0000256" key="2">
    <source>
        <dbReference type="ARBA" id="ARBA00022478"/>
    </source>
</evidence>
<keyword evidence="7" id="KW-0479">Metal-binding</keyword>
<dbReference type="Pfam" id="PF01896">
    <property type="entry name" value="DNA_primase_S"/>
    <property type="match status" value="1"/>
</dbReference>
<dbReference type="RefSeq" id="XP_019017243.1">
    <property type="nucleotide sequence ID" value="XM_019162942.1"/>
</dbReference>
<evidence type="ECO:0000313" key="12">
    <source>
        <dbReference type="EMBL" id="ODQ46130.1"/>
    </source>
</evidence>
<dbReference type="GO" id="GO:0005658">
    <property type="term" value="C:alpha DNA polymerase:primase complex"/>
    <property type="evidence" value="ECO:0007669"/>
    <property type="project" value="EnsemblFungi"/>
</dbReference>
<dbReference type="InterPro" id="IPR014052">
    <property type="entry name" value="DNA_primase_ssu_euk/arc"/>
</dbReference>
<accession>A0A1E3NJ44</accession>
<dbReference type="EC" id="2.7.7.-" evidence="10"/>
<keyword evidence="5" id="KW-0548">Nucleotidyltransferase</keyword>
<keyword evidence="4 10" id="KW-0808">Transferase</keyword>
<dbReference type="FunFam" id="3.90.920.10:FF:000003">
    <property type="entry name" value="DNA primase"/>
    <property type="match status" value="1"/>
</dbReference>
<sequence>MTTPDCGEPAGDSIVAHRPTETDMRHYYENFVPFNLLFQWLAHARVPTDDFTHREFAFEHQNGAYQRYLSFQDAAEFKNKVVRANPTRFEVGAVYSVEPKNRKTVAKSLMRPLAKELVLDIDLTDYDDVRTCCRGTAICRKCWKFVTLAVAVVDAALRHDFGVRHRVWVFSGRRGVHCWISDPRMRALRENGRRAFVEYLDVLSGGKKSRAAGPNSGVYGMKKPYHPHVERSLGLLKTHFVDVVLKEQGTWDAPDAAAALANTIPDLRLRQALLARWRAHPHTTSMDRWLDVGTLYADLAVASFDLVDWRKETILATLYPRLDVEVTRQPNHLLKAPFCVHPGTGRVCVPFDPAVRDFDPFADAPSVHGLFAQDELQWRNTGLRPGVELFRAYVSGLLKDEPRRKRARGSGDEAEAEPDGDEPSLEF</sequence>
<dbReference type="GO" id="GO:0046872">
    <property type="term" value="F:metal ion binding"/>
    <property type="evidence" value="ECO:0007669"/>
    <property type="project" value="UniProtKB-KW"/>
</dbReference>
<dbReference type="GO" id="GO:0003697">
    <property type="term" value="F:single-stranded DNA binding"/>
    <property type="evidence" value="ECO:0007669"/>
    <property type="project" value="EnsemblFungi"/>
</dbReference>
<evidence type="ECO:0000256" key="9">
    <source>
        <dbReference type="ARBA" id="ARBA00023163"/>
    </source>
</evidence>
<dbReference type="AlphaFoldDB" id="A0A1E3NJ44"/>
<dbReference type="GO" id="GO:0006269">
    <property type="term" value="P:DNA replication, synthesis of primer"/>
    <property type="evidence" value="ECO:0007669"/>
    <property type="project" value="UniProtKB-KW"/>
</dbReference>
<evidence type="ECO:0000256" key="5">
    <source>
        <dbReference type="ARBA" id="ARBA00022695"/>
    </source>
</evidence>
<evidence type="ECO:0000256" key="8">
    <source>
        <dbReference type="ARBA" id="ARBA00022833"/>
    </source>
</evidence>
<feature type="region of interest" description="Disordered" evidence="11">
    <location>
        <begin position="402"/>
        <end position="427"/>
    </location>
</feature>
<dbReference type="OrthoDB" id="19606at2759"/>
<reference evidence="12 13" key="1">
    <citation type="journal article" date="2016" name="Proc. Natl. Acad. Sci. U.S.A.">
        <title>Comparative genomics of biotechnologically important yeasts.</title>
        <authorList>
            <person name="Riley R."/>
            <person name="Haridas S."/>
            <person name="Wolfe K.H."/>
            <person name="Lopes M.R."/>
            <person name="Hittinger C.T."/>
            <person name="Goeker M."/>
            <person name="Salamov A.A."/>
            <person name="Wisecaver J.H."/>
            <person name="Long T.M."/>
            <person name="Calvey C.H."/>
            <person name="Aerts A.L."/>
            <person name="Barry K.W."/>
            <person name="Choi C."/>
            <person name="Clum A."/>
            <person name="Coughlan A.Y."/>
            <person name="Deshpande S."/>
            <person name="Douglass A.P."/>
            <person name="Hanson S.J."/>
            <person name="Klenk H.-P."/>
            <person name="LaButti K.M."/>
            <person name="Lapidus A."/>
            <person name="Lindquist E.A."/>
            <person name="Lipzen A.M."/>
            <person name="Meier-Kolthoff J.P."/>
            <person name="Ohm R.A."/>
            <person name="Otillar R.P."/>
            <person name="Pangilinan J.L."/>
            <person name="Peng Y."/>
            <person name="Rokas A."/>
            <person name="Rosa C.A."/>
            <person name="Scheuner C."/>
            <person name="Sibirny A.A."/>
            <person name="Slot J.C."/>
            <person name="Stielow J.B."/>
            <person name="Sun H."/>
            <person name="Kurtzman C.P."/>
            <person name="Blackwell M."/>
            <person name="Grigoriev I.V."/>
            <person name="Jeffries T.W."/>
        </authorList>
    </citation>
    <scope>NUCLEOTIDE SEQUENCE [LARGE SCALE GENOMIC DNA]</scope>
    <source>
        <strain evidence="12 13">NRRL Y-2026</strain>
    </source>
</reference>
<comment type="similarity">
    <text evidence="1 10">Belongs to the eukaryotic-type primase small subunit family.</text>
</comment>
<keyword evidence="3 10" id="KW-0639">Primosome</keyword>
<keyword evidence="2 10" id="KW-0240">DNA-directed RNA polymerase</keyword>
<dbReference type="CDD" id="cd04860">
    <property type="entry name" value="AE_Prim_S"/>
    <property type="match status" value="1"/>
</dbReference>
<dbReference type="InterPro" id="IPR002755">
    <property type="entry name" value="DNA_primase_S"/>
</dbReference>
<feature type="compositionally biased region" description="Acidic residues" evidence="11">
    <location>
        <begin position="412"/>
        <end position="427"/>
    </location>
</feature>
<evidence type="ECO:0000256" key="3">
    <source>
        <dbReference type="ARBA" id="ARBA00022515"/>
    </source>
</evidence>
<evidence type="ECO:0000256" key="11">
    <source>
        <dbReference type="SAM" id="MobiDB-lite"/>
    </source>
</evidence>
<dbReference type="GeneID" id="30179629"/>
<proteinExistence type="inferred from homology"/>